<dbReference type="InterPro" id="IPR029016">
    <property type="entry name" value="GAF-like_dom_sf"/>
</dbReference>
<dbReference type="SMART" id="SM00065">
    <property type="entry name" value="GAF"/>
    <property type="match status" value="2"/>
</dbReference>
<dbReference type="Pfam" id="PF04967">
    <property type="entry name" value="HTH_10"/>
    <property type="match status" value="1"/>
</dbReference>
<dbReference type="PROSITE" id="PS50112">
    <property type="entry name" value="PAS"/>
    <property type="match status" value="2"/>
</dbReference>
<evidence type="ECO:0000256" key="2">
    <source>
        <dbReference type="ARBA" id="ARBA00023163"/>
    </source>
</evidence>
<reference evidence="4" key="1">
    <citation type="submission" date="2017-11" db="EMBL/GenBank/DDBJ databases">
        <authorList>
            <person name="Kajale S.C."/>
            <person name="Sharma A."/>
        </authorList>
    </citation>
    <scope>NUCLEOTIDE SEQUENCE</scope>
    <source>
        <strain evidence="4">LS1_42</strain>
    </source>
</reference>
<dbReference type="InterPro" id="IPR007050">
    <property type="entry name" value="HTH_bacterioopsin"/>
</dbReference>
<dbReference type="NCBIfam" id="TIGR00229">
    <property type="entry name" value="sensory_box"/>
    <property type="match status" value="2"/>
</dbReference>
<evidence type="ECO:0000256" key="1">
    <source>
        <dbReference type="ARBA" id="ARBA00023015"/>
    </source>
</evidence>
<dbReference type="InterPro" id="IPR003018">
    <property type="entry name" value="GAF"/>
</dbReference>
<keyword evidence="1" id="KW-0805">Transcription regulation</keyword>
<feature type="domain" description="PAS" evidence="3">
    <location>
        <begin position="9"/>
        <end position="79"/>
    </location>
</feature>
<dbReference type="InterPro" id="IPR000014">
    <property type="entry name" value="PAS"/>
</dbReference>
<evidence type="ECO:0000313" key="5">
    <source>
        <dbReference type="Proteomes" id="UP000766904"/>
    </source>
</evidence>
<name>A0A8J8Q0H7_9EURY</name>
<evidence type="ECO:0000313" key="4">
    <source>
        <dbReference type="EMBL" id="TYL36544.1"/>
    </source>
</evidence>
<dbReference type="Pfam" id="PF15915">
    <property type="entry name" value="BAT"/>
    <property type="match status" value="1"/>
</dbReference>
<dbReference type="SUPFAM" id="SSF55781">
    <property type="entry name" value="GAF domain-like"/>
    <property type="match status" value="2"/>
</dbReference>
<dbReference type="PANTHER" id="PTHR34236">
    <property type="entry name" value="DIMETHYL SULFOXIDE REDUCTASE TRANSCRIPTIONAL ACTIVATOR"/>
    <property type="match status" value="1"/>
</dbReference>
<evidence type="ECO:0000259" key="3">
    <source>
        <dbReference type="PROSITE" id="PS50112"/>
    </source>
</evidence>
<protein>
    <submittedName>
        <fullName evidence="4">Diguanylate cyclase</fullName>
    </submittedName>
</protein>
<gene>
    <name evidence="4" type="ORF">CV102_22265</name>
</gene>
<dbReference type="SMART" id="SM00091">
    <property type="entry name" value="PAS"/>
    <property type="match status" value="2"/>
</dbReference>
<dbReference type="Proteomes" id="UP000766904">
    <property type="component" value="Unassembled WGS sequence"/>
</dbReference>
<dbReference type="Pfam" id="PF13185">
    <property type="entry name" value="GAF_2"/>
    <property type="match status" value="2"/>
</dbReference>
<dbReference type="Gene3D" id="3.30.450.40">
    <property type="match status" value="2"/>
</dbReference>
<dbReference type="EMBL" id="PHNJ01000017">
    <property type="protein sequence ID" value="TYL36544.1"/>
    <property type="molecule type" value="Genomic_DNA"/>
</dbReference>
<dbReference type="InterPro" id="IPR031803">
    <property type="entry name" value="BAT_GAF/HTH-assoc"/>
</dbReference>
<keyword evidence="5" id="KW-1185">Reference proteome</keyword>
<dbReference type="InterPro" id="IPR035965">
    <property type="entry name" value="PAS-like_dom_sf"/>
</dbReference>
<proteinExistence type="predicted"/>
<dbReference type="OrthoDB" id="165911at2157"/>
<keyword evidence="2" id="KW-0804">Transcription</keyword>
<organism evidence="4 5">
    <name type="scientific">Natronococcus pandeyae</name>
    <dbReference type="NCBI Taxonomy" id="2055836"/>
    <lineage>
        <taxon>Archaea</taxon>
        <taxon>Methanobacteriati</taxon>
        <taxon>Methanobacteriota</taxon>
        <taxon>Stenosarchaea group</taxon>
        <taxon>Halobacteria</taxon>
        <taxon>Halobacteriales</taxon>
        <taxon>Natrialbaceae</taxon>
        <taxon>Natronococcus</taxon>
    </lineage>
</organism>
<accession>A0A8J8Q0H7</accession>
<dbReference type="AlphaFoldDB" id="A0A8J8Q0H7"/>
<sequence>MTDLPSPLRDSALRDVVATVTNGIAFLDDSGTIVFTNSYLTDLLGYRSEELRGQSIEYLFPDDWSDPFETILEHATSNSGDGASGVTCSLIHKTGDEIPATLSATELEEERCYLAVTFQDVADRTNQSRTILRGQQYASAEIAASAPHNSTNPGSSFQHDVYTKHLETLDGVSRQLSLADTRTDVARTAVAFTQTIFSRAYTAVWLSSADEERLEPLAVSEPMTSTVDDNGESTGVDPIFPDTVEMELFYDEQTRLLENYRRVDRPAHPELGLETRLVISLGAHGLLTVGLVTDDTIDDSFQNLISVLAQITQMAFDRFDTEEAVRFRSAAMESVMDGIGITDETGSFHYVNPAFADIYGYSDPEELIGTSWKTLYPDDEVRRLEEEILPVVADQGHWRGEVIGKRTDGSQFFQEHSLASFDDQLVCIVRDVTQRKVREQRLEALNEVAHELISAETHDEVIRIGIEAIKDVFDFEIACIRTFDQSANQLEPAALTDEARELFETRTAYDLEATLAGRAFRTEETVVNVISDDSLSASTSAFDRSSIHVPIGSYGVLSLLVRGSEEVTDSDISLIEILAVGIRVALVQADQIRLLSTQERKLSQQYSQLKTLNQINDVNNEIITSLITTTTREELDRTICERLASSDLYRSAWIGTIESVTDRIETTVGVGVADSYFDGVSETPLSEIADGIVEQAIETKEIQVIHRYQTAVSGTSRAEFDGDVEAIAAVPLTYDDRTIGVLVINSVHEDVFSENAIDAFQVLGKIVGFAKNALKSKELLLSESVIELEFILSDPSVFHVRITDELDCCSEFERAILIENGRLLTYHTISGTDPEPLLERAEEVPAIESARVVSNRTGSFVLQTVTSNSIVQLASKLGTTVRTMTAAEGEGTVVIEAPPSADVRKIVTEFEREYEPLELAAKREREHSQLTKDKFRESVVNQLTEKQYTALESAYFAGYYDWPREITAEELAESMEIAPATLHQHLRKGNHRLLSTFFDNL</sequence>
<dbReference type="Gene3D" id="3.30.450.20">
    <property type="entry name" value="PAS domain"/>
    <property type="match status" value="2"/>
</dbReference>
<dbReference type="PANTHER" id="PTHR34236:SF1">
    <property type="entry name" value="DIMETHYL SULFOXIDE REDUCTASE TRANSCRIPTIONAL ACTIVATOR"/>
    <property type="match status" value="1"/>
</dbReference>
<dbReference type="CDD" id="cd00130">
    <property type="entry name" value="PAS"/>
    <property type="match status" value="2"/>
</dbReference>
<dbReference type="SUPFAM" id="SSF55785">
    <property type="entry name" value="PYP-like sensor domain (PAS domain)"/>
    <property type="match status" value="2"/>
</dbReference>
<dbReference type="Pfam" id="PF13426">
    <property type="entry name" value="PAS_9"/>
    <property type="match status" value="2"/>
</dbReference>
<comment type="caution">
    <text evidence="4">The sequence shown here is derived from an EMBL/GenBank/DDBJ whole genome shotgun (WGS) entry which is preliminary data.</text>
</comment>
<feature type="domain" description="PAS" evidence="3">
    <location>
        <begin position="331"/>
        <end position="395"/>
    </location>
</feature>